<evidence type="ECO:0000313" key="4">
    <source>
        <dbReference type="EMBL" id="MCA9726116.1"/>
    </source>
</evidence>
<dbReference type="SMART" id="SM00028">
    <property type="entry name" value="TPR"/>
    <property type="match status" value="5"/>
</dbReference>
<dbReference type="Gene3D" id="1.25.40.10">
    <property type="entry name" value="Tetratricopeptide repeat domain"/>
    <property type="match status" value="2"/>
</dbReference>
<keyword evidence="1" id="KW-0732">Signal</keyword>
<evidence type="ECO:0000256" key="1">
    <source>
        <dbReference type="ARBA" id="ARBA00022729"/>
    </source>
</evidence>
<dbReference type="InterPro" id="IPR051829">
    <property type="entry name" value="Multiheme_Cytochr_ET"/>
</dbReference>
<feature type="domain" description="Doubled CXXCH motif" evidence="2">
    <location>
        <begin position="315"/>
        <end position="344"/>
    </location>
</feature>
<gene>
    <name evidence="4" type="ORF">KC729_00430</name>
</gene>
<dbReference type="InterPro" id="IPR010177">
    <property type="entry name" value="Paired_CXXCH_1"/>
</dbReference>
<accession>A0A956RM69</accession>
<name>A0A956RM69_UNCEI</name>
<proteinExistence type="predicted"/>
<protein>
    <submittedName>
        <fullName evidence="4">Tetratricopeptide repeat protein</fullName>
    </submittedName>
</protein>
<dbReference type="SUPFAM" id="SSF48695">
    <property type="entry name" value="Multiheme cytochromes"/>
    <property type="match status" value="1"/>
</dbReference>
<dbReference type="Gene3D" id="1.10.1130.10">
    <property type="entry name" value="Flavocytochrome C3, Chain A"/>
    <property type="match status" value="2"/>
</dbReference>
<dbReference type="InterPro" id="IPR016024">
    <property type="entry name" value="ARM-type_fold"/>
</dbReference>
<dbReference type="EMBL" id="JAGQHR010000004">
    <property type="protein sequence ID" value="MCA9726116.1"/>
    <property type="molecule type" value="Genomic_DNA"/>
</dbReference>
<dbReference type="AlphaFoldDB" id="A0A956RM69"/>
<evidence type="ECO:0000259" key="3">
    <source>
        <dbReference type="Pfam" id="PF13435"/>
    </source>
</evidence>
<dbReference type="Pfam" id="PF13435">
    <property type="entry name" value="Cytochrome_C554"/>
    <property type="match status" value="1"/>
</dbReference>
<dbReference type="SUPFAM" id="SSF48371">
    <property type="entry name" value="ARM repeat"/>
    <property type="match status" value="1"/>
</dbReference>
<dbReference type="InterPro" id="IPR036280">
    <property type="entry name" value="Multihaem_cyt_sf"/>
</dbReference>
<dbReference type="SUPFAM" id="SSF48452">
    <property type="entry name" value="TPR-like"/>
    <property type="match status" value="1"/>
</dbReference>
<dbReference type="InterPro" id="IPR011990">
    <property type="entry name" value="TPR-like_helical_dom_sf"/>
</dbReference>
<dbReference type="InterPro" id="IPR023155">
    <property type="entry name" value="Cyt_c-552/4"/>
</dbReference>
<dbReference type="Pfam" id="PF13181">
    <property type="entry name" value="TPR_8"/>
    <property type="match status" value="1"/>
</dbReference>
<dbReference type="Pfam" id="PF09699">
    <property type="entry name" value="Paired_CXXCH_1"/>
    <property type="match status" value="1"/>
</dbReference>
<organism evidence="4 5">
    <name type="scientific">Eiseniibacteriota bacterium</name>
    <dbReference type="NCBI Taxonomy" id="2212470"/>
    <lineage>
        <taxon>Bacteria</taxon>
        <taxon>Candidatus Eiseniibacteriota</taxon>
    </lineage>
</organism>
<sequence length="775" mass="85158">MSRTHTIGVLVVALAGIVAAVVREALRPDAPNESVAMASPEYVGRESCGGCHAEVVEKWTGSDHDLAMQPATAETVLGDFTGAVFEENGVPTTFFRRGEEFWVNAEGPDGALRDYRVAYTFGFDPLQQYLIEFPDGRYQCLTVAWDVERRAWYSLYPDRRFPPGDWMHWTGAGQNWNAMCAECHSTRLRKGYDPVADSYKTTWSEIDVSCEACHGPAGGHLVWARTPDRERRAVSFAGFERSLSALDSRRSVEVCAPCHSQRTLLADYDPGPDDRLLDVLVPSVLEAPLYFPDGQIQGEDYEYGSFLQSRMYHEGVRCQDCHDPHSTRLREDGNATCLRCHDPKYDAPGHHRHGAAATGEGSAVRCADCHMPQRVYMGIDERADHSIRIPRPDLSESLGTPNACAQPACHADQPLEWMVRSYRDLYGSGTRPSFAPLFADARAGGSETAQPLAELARQDSLPAIVRASALSLLGQLAETGVVDRGAEVLRRAFRDAATDSEPIVRLIGFRSLSRVGVDAASDGSGSVTIDDWRLVTLRALRDSVRAVRVEAARACVERSGPGSLDTVPDVARELESAGRYPLDTATGAYNWANLCVAWNRPQDAETGYELALRRDPSFAQAWINFAFLLHGQGRVEEAEDKLRAATRVAPDLPEAWYDLALLLGGRNSEDQPRLDEMVNALETATALDPDLTRAHYNLALLYERLGRSGAAETRMARAAELDSTNVDYRFAAAQLALSHGKRDVARRWLAAALELGPGDPRGADLRARIDGVGGR</sequence>
<dbReference type="Proteomes" id="UP000697710">
    <property type="component" value="Unassembled WGS sequence"/>
</dbReference>
<dbReference type="PANTHER" id="PTHR35038:SF8">
    <property type="entry name" value="C-TYPE POLYHEME CYTOCHROME OMCC"/>
    <property type="match status" value="1"/>
</dbReference>
<evidence type="ECO:0000259" key="2">
    <source>
        <dbReference type="Pfam" id="PF09699"/>
    </source>
</evidence>
<comment type="caution">
    <text evidence="4">The sequence shown here is derived from an EMBL/GenBank/DDBJ whole genome shotgun (WGS) entry which is preliminary data.</text>
</comment>
<evidence type="ECO:0000313" key="5">
    <source>
        <dbReference type="Proteomes" id="UP000697710"/>
    </source>
</evidence>
<dbReference type="PANTHER" id="PTHR35038">
    <property type="entry name" value="DISSIMILATORY SULFITE REDUCTASE SIRA"/>
    <property type="match status" value="1"/>
</dbReference>
<reference evidence="4" key="1">
    <citation type="submission" date="2020-04" db="EMBL/GenBank/DDBJ databases">
        <authorList>
            <person name="Zhang T."/>
        </authorList>
    </citation>
    <scope>NUCLEOTIDE SEQUENCE</scope>
    <source>
        <strain evidence="4">HKST-UBA01</strain>
    </source>
</reference>
<feature type="domain" description="Cytochrome c-552/4" evidence="3">
    <location>
        <begin position="177"/>
        <end position="215"/>
    </location>
</feature>
<reference evidence="4" key="2">
    <citation type="journal article" date="2021" name="Microbiome">
        <title>Successional dynamics and alternative stable states in a saline activated sludge microbial community over 9 years.</title>
        <authorList>
            <person name="Wang Y."/>
            <person name="Ye J."/>
            <person name="Ju F."/>
            <person name="Liu L."/>
            <person name="Boyd J.A."/>
            <person name="Deng Y."/>
            <person name="Parks D.H."/>
            <person name="Jiang X."/>
            <person name="Yin X."/>
            <person name="Woodcroft B.J."/>
            <person name="Tyson G.W."/>
            <person name="Hugenholtz P."/>
            <person name="Polz M.F."/>
            <person name="Zhang T."/>
        </authorList>
    </citation>
    <scope>NUCLEOTIDE SEQUENCE</scope>
    <source>
        <strain evidence="4">HKST-UBA01</strain>
    </source>
</reference>
<dbReference type="InterPro" id="IPR019734">
    <property type="entry name" value="TPR_rpt"/>
</dbReference>